<dbReference type="EMBL" id="RYZS01000002">
    <property type="protein sequence ID" value="RVU92663.1"/>
    <property type="molecule type" value="Genomic_DNA"/>
</dbReference>
<evidence type="ECO:0000313" key="5">
    <source>
        <dbReference type="EMBL" id="RVU92663.1"/>
    </source>
</evidence>
<evidence type="ECO:0000256" key="3">
    <source>
        <dbReference type="SAM" id="SignalP"/>
    </source>
</evidence>
<feature type="chain" id="PRO_5038471025" evidence="3">
    <location>
        <begin position="25"/>
        <end position="617"/>
    </location>
</feature>
<feature type="domain" description="MucBP" evidence="4">
    <location>
        <begin position="356"/>
        <end position="417"/>
    </location>
</feature>
<dbReference type="AlphaFoldDB" id="A0A437UGE4"/>
<dbReference type="Pfam" id="PF06458">
    <property type="entry name" value="MucBP"/>
    <property type="match status" value="4"/>
</dbReference>
<dbReference type="InterPro" id="IPR009459">
    <property type="entry name" value="MucBP_dom"/>
</dbReference>
<dbReference type="RefSeq" id="WP_127979791.1">
    <property type="nucleotide sequence ID" value="NZ_RYZS01000002.1"/>
</dbReference>
<reference evidence="5 6" key="1">
    <citation type="submission" date="2018-12" db="EMBL/GenBank/DDBJ databases">
        <title>A novel vanA-carrying plasmid in a clinical isolate of Enterococcus avium.</title>
        <authorList>
            <person name="Bernasconi O.J."/>
            <person name="Luzzaro F."/>
            <person name="Endimiani A."/>
        </authorList>
    </citation>
    <scope>NUCLEOTIDE SEQUENCE [LARGE SCALE GENOMIC DNA]</scope>
    <source>
        <strain evidence="5 6">LC0559/18</strain>
    </source>
</reference>
<sequence length="617" mass="67822">MRKHYIRGLAVFSMIVGVLQFGVAESFAEASTATVTTEYALYDTLSPTEQKNLVTKQPEATITHDEENFRLIYQKKTAEPINQANKTTGATLQQINTHSVLQSSYKSLPKTGEQKQNKIIVYCGMILLATGILLLVWKRRQAKKALLVLALFGGTGFTSIAAAATLELPAAKTETLAKGSAFKPDTSVSDYDYLGYIHSSNNHKSPVVPEKKEGTVLVHFVDENGNTIAQDETLSGKIGEQYKSEAKTFTGYILKEVPENATGTFTDQPQEVTYVYTKELVQGADVIVHYVDEEGVALAQDEKLTGNVGEQYTSEAKTITGYILKEVPGNATGTFTEQPQKVTYVYTKELVQGADVIVHYVDEEGVALAQDEKLTGNVGEQYTSEAKTITGYILKEVPGNATGTFTEQPQKVTYVYTKELVQGADVIVHYVDEEGNAIAPAETLTGNVDEQYTSEAKTITGYILKEVPGNATGTFTEQPQKVTYVYEKEKQLGRVIIDFSKVTSNIGGDFYVYIDEEGVPKWTSVKAVGFVLYDTNYRIPDNGKLELEGEVGTKVVGPSGLNLEVSGYLPLGLVYLDSEGVEQVAEMQGFRISFNEEAPLTYTEENQTIVYNMYYPN</sequence>
<dbReference type="Proteomes" id="UP000288388">
    <property type="component" value="Unassembled WGS sequence"/>
</dbReference>
<evidence type="ECO:0000256" key="2">
    <source>
        <dbReference type="SAM" id="Phobius"/>
    </source>
</evidence>
<feature type="signal peptide" evidence="3">
    <location>
        <begin position="1"/>
        <end position="24"/>
    </location>
</feature>
<dbReference type="Gene3D" id="3.10.20.320">
    <property type="entry name" value="Putative peptidoglycan bound protein (lpxtg motif)"/>
    <property type="match status" value="4"/>
</dbReference>
<gene>
    <name evidence="5" type="ORF">EK398_19420</name>
</gene>
<evidence type="ECO:0000259" key="4">
    <source>
        <dbReference type="Pfam" id="PF06458"/>
    </source>
</evidence>
<organism evidence="5 6">
    <name type="scientific">Enterococcus avium</name>
    <name type="common">Streptococcus avium</name>
    <dbReference type="NCBI Taxonomy" id="33945"/>
    <lineage>
        <taxon>Bacteria</taxon>
        <taxon>Bacillati</taxon>
        <taxon>Bacillota</taxon>
        <taxon>Bacilli</taxon>
        <taxon>Lactobacillales</taxon>
        <taxon>Enterococcaceae</taxon>
        <taxon>Enterococcus</taxon>
    </lineage>
</organism>
<feature type="transmembrane region" description="Helical" evidence="2">
    <location>
        <begin position="119"/>
        <end position="137"/>
    </location>
</feature>
<dbReference type="NCBIfam" id="TIGR01167">
    <property type="entry name" value="LPXTG_anchor"/>
    <property type="match status" value="1"/>
</dbReference>
<protein>
    <submittedName>
        <fullName evidence="5">LPXTG cell wall anchor domain-containing protein</fullName>
    </submittedName>
</protein>
<evidence type="ECO:0000256" key="1">
    <source>
        <dbReference type="ARBA" id="ARBA00022737"/>
    </source>
</evidence>
<keyword evidence="2" id="KW-0472">Membrane</keyword>
<proteinExistence type="predicted"/>
<evidence type="ECO:0000313" key="6">
    <source>
        <dbReference type="Proteomes" id="UP000288388"/>
    </source>
</evidence>
<feature type="transmembrane region" description="Helical" evidence="2">
    <location>
        <begin position="146"/>
        <end position="166"/>
    </location>
</feature>
<comment type="caution">
    <text evidence="5">The sequence shown here is derived from an EMBL/GenBank/DDBJ whole genome shotgun (WGS) entry which is preliminary data.</text>
</comment>
<name>A0A437UGE4_ENTAV</name>
<keyword evidence="2" id="KW-1133">Transmembrane helix</keyword>
<feature type="domain" description="MucBP" evidence="4">
    <location>
        <begin position="286"/>
        <end position="347"/>
    </location>
</feature>
<accession>A0A437UGE4</accession>
<keyword evidence="3" id="KW-0732">Signal</keyword>
<feature type="domain" description="MucBP" evidence="4">
    <location>
        <begin position="215"/>
        <end position="277"/>
    </location>
</feature>
<keyword evidence="2" id="KW-0812">Transmembrane</keyword>
<keyword evidence="1" id="KW-0677">Repeat</keyword>
<feature type="domain" description="MucBP" evidence="4">
    <location>
        <begin position="426"/>
        <end position="487"/>
    </location>
</feature>